<organism evidence="2 3">
    <name type="scientific">Bursaphelenchus okinawaensis</name>
    <dbReference type="NCBI Taxonomy" id="465554"/>
    <lineage>
        <taxon>Eukaryota</taxon>
        <taxon>Metazoa</taxon>
        <taxon>Ecdysozoa</taxon>
        <taxon>Nematoda</taxon>
        <taxon>Chromadorea</taxon>
        <taxon>Rhabditida</taxon>
        <taxon>Tylenchina</taxon>
        <taxon>Tylenchomorpha</taxon>
        <taxon>Aphelenchoidea</taxon>
        <taxon>Aphelenchoididae</taxon>
        <taxon>Bursaphelenchus</taxon>
    </lineage>
</organism>
<reference evidence="2" key="1">
    <citation type="submission" date="2020-09" db="EMBL/GenBank/DDBJ databases">
        <authorList>
            <person name="Kikuchi T."/>
        </authorList>
    </citation>
    <scope>NUCLEOTIDE SEQUENCE</scope>
    <source>
        <strain evidence="2">SH1</strain>
    </source>
</reference>
<keyword evidence="1" id="KW-0732">Signal</keyword>
<dbReference type="EMBL" id="CAJFCW020000004">
    <property type="protein sequence ID" value="CAG9112184.1"/>
    <property type="molecule type" value="Genomic_DNA"/>
</dbReference>
<sequence>MKFVLLLLCAVCCLCLYVQAQSCPANCPAASNLKKTCLCNLKYCPSFCRFVGGGKWCDCGQTRLKTTVTCAKNCRAKDFGVGWSNNTDCACVLARNGKDLPFKKLDFVALNFN</sequence>
<dbReference type="EMBL" id="CAJFDH010000004">
    <property type="protein sequence ID" value="CAD5218950.1"/>
    <property type="molecule type" value="Genomic_DNA"/>
</dbReference>
<protein>
    <submittedName>
        <fullName evidence="2">Uncharacterized protein</fullName>
    </submittedName>
</protein>
<name>A0A811KU20_9BILA</name>
<accession>A0A811KU20</accession>
<comment type="caution">
    <text evidence="2">The sequence shown here is derived from an EMBL/GenBank/DDBJ whole genome shotgun (WGS) entry which is preliminary data.</text>
</comment>
<feature type="signal peptide" evidence="1">
    <location>
        <begin position="1"/>
        <end position="20"/>
    </location>
</feature>
<keyword evidence="3" id="KW-1185">Reference proteome</keyword>
<evidence type="ECO:0000313" key="2">
    <source>
        <dbReference type="EMBL" id="CAD5218950.1"/>
    </source>
</evidence>
<proteinExistence type="predicted"/>
<dbReference type="Proteomes" id="UP000614601">
    <property type="component" value="Unassembled WGS sequence"/>
</dbReference>
<evidence type="ECO:0000256" key="1">
    <source>
        <dbReference type="SAM" id="SignalP"/>
    </source>
</evidence>
<gene>
    <name evidence="2" type="ORF">BOKJ2_LOCUS8160</name>
</gene>
<dbReference type="AlphaFoldDB" id="A0A811KU20"/>
<dbReference type="Proteomes" id="UP000783686">
    <property type="component" value="Unassembled WGS sequence"/>
</dbReference>
<feature type="chain" id="PRO_5036221149" evidence="1">
    <location>
        <begin position="21"/>
        <end position="113"/>
    </location>
</feature>
<evidence type="ECO:0000313" key="3">
    <source>
        <dbReference type="Proteomes" id="UP000614601"/>
    </source>
</evidence>